<feature type="transmembrane region" description="Helical" evidence="7">
    <location>
        <begin position="155"/>
        <end position="175"/>
    </location>
</feature>
<evidence type="ECO:0000256" key="7">
    <source>
        <dbReference type="SAM" id="Phobius"/>
    </source>
</evidence>
<dbReference type="GO" id="GO:0005886">
    <property type="term" value="C:plasma membrane"/>
    <property type="evidence" value="ECO:0007669"/>
    <property type="project" value="UniProtKB-SubCell"/>
</dbReference>
<feature type="transmembrane region" description="Helical" evidence="7">
    <location>
        <begin position="100"/>
        <end position="118"/>
    </location>
</feature>
<dbReference type="InterPro" id="IPR007498">
    <property type="entry name" value="PqiA-like"/>
</dbReference>
<keyword evidence="3" id="KW-0997">Cell inner membrane</keyword>
<reference evidence="8 9" key="1">
    <citation type="submission" date="2017-03" db="EMBL/GenBank/DDBJ databases">
        <authorList>
            <person name="Afonso C.L."/>
            <person name="Miller P.J."/>
            <person name="Scott M.A."/>
            <person name="Spackman E."/>
            <person name="Goraichik I."/>
            <person name="Dimitrov K.M."/>
            <person name="Suarez D.L."/>
            <person name="Swayne D.E."/>
        </authorList>
    </citation>
    <scope>NUCLEOTIDE SEQUENCE [LARGE SCALE GENOMIC DNA]</scope>
    <source>
        <strain evidence="8">SB41UT1</strain>
    </source>
</reference>
<feature type="transmembrane region" description="Helical" evidence="7">
    <location>
        <begin position="37"/>
        <end position="56"/>
    </location>
</feature>
<organism evidence="8 9">
    <name type="scientific">Parendozoicomonas haliclonae</name>
    <dbReference type="NCBI Taxonomy" id="1960125"/>
    <lineage>
        <taxon>Bacteria</taxon>
        <taxon>Pseudomonadati</taxon>
        <taxon>Pseudomonadota</taxon>
        <taxon>Gammaproteobacteria</taxon>
        <taxon>Oceanospirillales</taxon>
        <taxon>Endozoicomonadaceae</taxon>
        <taxon>Parendozoicomonas</taxon>
    </lineage>
</organism>
<dbReference type="EMBL" id="FWPT01000004">
    <property type="protein sequence ID" value="SMA46681.1"/>
    <property type="molecule type" value="Genomic_DNA"/>
</dbReference>
<evidence type="ECO:0000256" key="4">
    <source>
        <dbReference type="ARBA" id="ARBA00022692"/>
    </source>
</evidence>
<feature type="transmembrane region" description="Helical" evidence="7">
    <location>
        <begin position="68"/>
        <end position="94"/>
    </location>
</feature>
<name>A0A1X7AJJ0_9GAMM</name>
<dbReference type="AlphaFoldDB" id="A0A1X7AJJ0"/>
<dbReference type="OrthoDB" id="9800207at2"/>
<evidence type="ECO:0000256" key="5">
    <source>
        <dbReference type="ARBA" id="ARBA00022989"/>
    </source>
</evidence>
<feature type="transmembrane region" description="Helical" evidence="7">
    <location>
        <begin position="130"/>
        <end position="149"/>
    </location>
</feature>
<keyword evidence="9" id="KW-1185">Reference proteome</keyword>
<dbReference type="Pfam" id="PF04403">
    <property type="entry name" value="PqiA"/>
    <property type="match status" value="1"/>
</dbReference>
<accession>A0A1X7AJJ0</accession>
<evidence type="ECO:0000256" key="2">
    <source>
        <dbReference type="ARBA" id="ARBA00022475"/>
    </source>
</evidence>
<proteinExistence type="predicted"/>
<dbReference type="Proteomes" id="UP000196573">
    <property type="component" value="Unassembled WGS sequence"/>
</dbReference>
<comment type="subcellular location">
    <subcellularLocation>
        <location evidence="1">Cell inner membrane</location>
    </subcellularLocation>
</comment>
<dbReference type="InterPro" id="IPR051800">
    <property type="entry name" value="PqiA-PqiB_transport"/>
</dbReference>
<dbReference type="RefSeq" id="WP_087109798.1">
    <property type="nucleotide sequence ID" value="NZ_CBCSCN010000002.1"/>
</dbReference>
<keyword evidence="2" id="KW-1003">Cell membrane</keyword>
<evidence type="ECO:0000256" key="1">
    <source>
        <dbReference type="ARBA" id="ARBA00004533"/>
    </source>
</evidence>
<evidence type="ECO:0000256" key="3">
    <source>
        <dbReference type="ARBA" id="ARBA00022519"/>
    </source>
</evidence>
<evidence type="ECO:0000313" key="8">
    <source>
        <dbReference type="EMBL" id="SMA46681.1"/>
    </source>
</evidence>
<dbReference type="PANTHER" id="PTHR30462:SF3">
    <property type="entry name" value="INTERMEMBRANE TRANSPORT PROTEIN PQIA"/>
    <property type="match status" value="1"/>
</dbReference>
<evidence type="ECO:0000256" key="6">
    <source>
        <dbReference type="ARBA" id="ARBA00023136"/>
    </source>
</evidence>
<keyword evidence="5 7" id="KW-1133">Transmembrane helix</keyword>
<keyword evidence="4 7" id="KW-0812">Transmembrane</keyword>
<keyword evidence="6 7" id="KW-0472">Membrane</keyword>
<evidence type="ECO:0000313" key="9">
    <source>
        <dbReference type="Proteomes" id="UP000196573"/>
    </source>
</evidence>
<sequence>MIRCRVCGINNEAEASRCQRCFSKVSWRIDNSVSKTWALLITALLLYIPANLLPIMSISKLEMVQLDTIFSGVISLASSGMVPIAILVFVASILVPLIKILGLATLLLNVQGVLHGNIMHLSRLYRFIEWVGRWSMLDIFMIAILVSVVQGRLLTIHAGPAATAFVSVVILTMLASRSFDLRLLWDRHLEEVRFSEEKQ</sequence>
<dbReference type="PANTHER" id="PTHR30462">
    <property type="entry name" value="INTERMEMBRANE TRANSPORT PROTEIN PQIB-RELATED"/>
    <property type="match status" value="1"/>
</dbReference>
<gene>
    <name evidence="8" type="primary">pqiA</name>
    <name evidence="8" type="ORF">EHSB41UT_02233</name>
</gene>
<protein>
    <submittedName>
        <fullName evidence="8">Paraquat-inducible protein A</fullName>
    </submittedName>
</protein>